<protein>
    <submittedName>
        <fullName evidence="9">Branched-chain amino acid ABC transporter permease</fullName>
    </submittedName>
</protein>
<feature type="transmembrane region" description="Helical" evidence="8">
    <location>
        <begin position="170"/>
        <end position="186"/>
    </location>
</feature>
<keyword evidence="6 8" id="KW-1133">Transmembrane helix</keyword>
<keyword evidence="3" id="KW-0813">Transport</keyword>
<evidence type="ECO:0000256" key="1">
    <source>
        <dbReference type="ARBA" id="ARBA00004651"/>
    </source>
</evidence>
<evidence type="ECO:0000256" key="6">
    <source>
        <dbReference type="ARBA" id="ARBA00022989"/>
    </source>
</evidence>
<comment type="caution">
    <text evidence="9">The sequence shown here is derived from an EMBL/GenBank/DDBJ whole genome shotgun (WGS) entry which is preliminary data.</text>
</comment>
<dbReference type="Proteomes" id="UP000237068">
    <property type="component" value="Unassembled WGS sequence"/>
</dbReference>
<dbReference type="PANTHER" id="PTHR34979:SF1">
    <property type="entry name" value="INNER MEMBRANE PROTEIN YGAZ"/>
    <property type="match status" value="1"/>
</dbReference>
<keyword evidence="5 8" id="KW-0812">Transmembrane</keyword>
<comment type="subcellular location">
    <subcellularLocation>
        <location evidence="1">Cell membrane</location>
        <topology evidence="1">Multi-pass membrane protein</topology>
    </subcellularLocation>
</comment>
<feature type="transmembrane region" description="Helical" evidence="8">
    <location>
        <begin position="221"/>
        <end position="238"/>
    </location>
</feature>
<name>A0A2S4AT34_STUST</name>
<dbReference type="GO" id="GO:0005886">
    <property type="term" value="C:plasma membrane"/>
    <property type="evidence" value="ECO:0007669"/>
    <property type="project" value="UniProtKB-SubCell"/>
</dbReference>
<dbReference type="GO" id="GO:1903785">
    <property type="term" value="P:L-valine transmembrane transport"/>
    <property type="evidence" value="ECO:0007669"/>
    <property type="project" value="TreeGrafter"/>
</dbReference>
<keyword evidence="7 8" id="KW-0472">Membrane</keyword>
<proteinExistence type="inferred from homology"/>
<evidence type="ECO:0000256" key="4">
    <source>
        <dbReference type="ARBA" id="ARBA00022475"/>
    </source>
</evidence>
<feature type="transmembrane region" description="Helical" evidence="8">
    <location>
        <begin position="140"/>
        <end position="158"/>
    </location>
</feature>
<evidence type="ECO:0000256" key="7">
    <source>
        <dbReference type="ARBA" id="ARBA00023136"/>
    </source>
</evidence>
<dbReference type="AlphaFoldDB" id="A0A2S4AT34"/>
<feature type="transmembrane region" description="Helical" evidence="8">
    <location>
        <begin position="198"/>
        <end position="215"/>
    </location>
</feature>
<evidence type="ECO:0000313" key="10">
    <source>
        <dbReference type="Proteomes" id="UP000237068"/>
    </source>
</evidence>
<feature type="transmembrane region" description="Helical" evidence="8">
    <location>
        <begin position="24"/>
        <end position="42"/>
    </location>
</feature>
<feature type="transmembrane region" description="Helical" evidence="8">
    <location>
        <begin position="49"/>
        <end position="69"/>
    </location>
</feature>
<dbReference type="Pfam" id="PF03591">
    <property type="entry name" value="AzlC"/>
    <property type="match status" value="1"/>
</dbReference>
<feature type="transmembrane region" description="Helical" evidence="8">
    <location>
        <begin position="75"/>
        <end position="93"/>
    </location>
</feature>
<dbReference type="InterPro" id="IPR011606">
    <property type="entry name" value="Brnchd-chn_aa_trnsp_permease"/>
</dbReference>
<dbReference type="EMBL" id="PPXG01000001">
    <property type="protein sequence ID" value="POH84645.1"/>
    <property type="molecule type" value="Genomic_DNA"/>
</dbReference>
<reference evidence="9 10" key="1">
    <citation type="submission" date="2018-01" db="EMBL/GenBank/DDBJ databases">
        <title>Denitrification phenotypes of diverse strains of Pseudomonas stutzeri.</title>
        <authorList>
            <person name="Milligan D.A."/>
            <person name="Bergaust L."/>
            <person name="Bakken L.R."/>
            <person name="Frostegard A."/>
        </authorList>
    </citation>
    <scope>NUCLEOTIDE SEQUENCE [LARGE SCALE GENOMIC DNA]</scope>
    <source>
        <strain evidence="9 10">24a13</strain>
    </source>
</reference>
<organism evidence="9 10">
    <name type="scientific">Stutzerimonas stutzeri</name>
    <name type="common">Pseudomonas stutzeri</name>
    <dbReference type="NCBI Taxonomy" id="316"/>
    <lineage>
        <taxon>Bacteria</taxon>
        <taxon>Pseudomonadati</taxon>
        <taxon>Pseudomonadota</taxon>
        <taxon>Gammaproteobacteria</taxon>
        <taxon>Pseudomonadales</taxon>
        <taxon>Pseudomonadaceae</taxon>
        <taxon>Stutzerimonas</taxon>
    </lineage>
</organism>
<sequence>MLEIVENADPAAPTLVTGSALKQALPAALSVMPVAMLFGVLAARSGWSVLDVLLLGLLGFTGSGQFAALPLSESGTGFFTLLLVTASINCRYLPMAISTIRRMPRSAFARACSAHMLGDEAYACERDDEPIDRMLQIRSAIFLTWVLAGAFGAVIGGVLPEDWLSNDFNLGFPASAVLFYLALSQLKARRAHIRRHQVAGAALIFLCAAASLGLILTLGPVYFWIPGVLLVALLLNGVRA</sequence>
<gene>
    <name evidence="9" type="ORF">CXK91_01340</name>
</gene>
<evidence type="ECO:0000313" key="9">
    <source>
        <dbReference type="EMBL" id="POH84645.1"/>
    </source>
</evidence>
<evidence type="ECO:0000256" key="3">
    <source>
        <dbReference type="ARBA" id="ARBA00022448"/>
    </source>
</evidence>
<dbReference type="RefSeq" id="WP_103454619.1">
    <property type="nucleotide sequence ID" value="NZ_JAMOHQ010000001.1"/>
</dbReference>
<keyword evidence="4" id="KW-1003">Cell membrane</keyword>
<accession>A0A2S4AT34</accession>
<comment type="similarity">
    <text evidence="2">Belongs to the AzlC family.</text>
</comment>
<dbReference type="OrthoDB" id="6986109at2"/>
<evidence type="ECO:0000256" key="5">
    <source>
        <dbReference type="ARBA" id="ARBA00022692"/>
    </source>
</evidence>
<evidence type="ECO:0000256" key="8">
    <source>
        <dbReference type="SAM" id="Phobius"/>
    </source>
</evidence>
<evidence type="ECO:0000256" key="2">
    <source>
        <dbReference type="ARBA" id="ARBA00010735"/>
    </source>
</evidence>
<dbReference type="PANTHER" id="PTHR34979">
    <property type="entry name" value="INNER MEMBRANE PROTEIN YGAZ"/>
    <property type="match status" value="1"/>
</dbReference>